<evidence type="ECO:0000256" key="2">
    <source>
        <dbReference type="ARBA" id="ARBA00022603"/>
    </source>
</evidence>
<dbReference type="GO" id="GO:0032259">
    <property type="term" value="P:methylation"/>
    <property type="evidence" value="ECO:0007669"/>
    <property type="project" value="UniProtKB-KW"/>
</dbReference>
<evidence type="ECO:0000256" key="6">
    <source>
        <dbReference type="HAMAP-Rule" id="MF_01872"/>
    </source>
</evidence>
<name>A0A3M0G171_9FLAO</name>
<gene>
    <name evidence="8" type="ORF">EAX61_09365</name>
</gene>
<dbReference type="GO" id="GO:0016430">
    <property type="term" value="F:tRNA (adenine-N6)-methyltransferase activity"/>
    <property type="evidence" value="ECO:0007669"/>
    <property type="project" value="UniProtKB-UniRule"/>
</dbReference>
<dbReference type="GO" id="GO:0003676">
    <property type="term" value="F:nucleic acid binding"/>
    <property type="evidence" value="ECO:0007669"/>
    <property type="project" value="InterPro"/>
</dbReference>
<evidence type="ECO:0000256" key="1">
    <source>
        <dbReference type="ARBA" id="ARBA00022490"/>
    </source>
</evidence>
<accession>A0A3M0G171</accession>
<dbReference type="Pfam" id="PF05175">
    <property type="entry name" value="MTS"/>
    <property type="match status" value="1"/>
</dbReference>
<dbReference type="EC" id="2.1.1.223" evidence="6"/>
<evidence type="ECO:0000313" key="8">
    <source>
        <dbReference type="EMBL" id="RMB58505.1"/>
    </source>
</evidence>
<sequence length="270" mass="30399">MSSKPFQFKQFSVAQDRCAMKIGTDGVLLGAWTNLSDHPNSILDIGTGTGVIALMLAQHSDAQTIDGLELDDNAFEQAAGNFENSPWGDRLFCYHAHLYEFATEIDDEYDLIVCNPPFFDEQLSDDSKRLLRLRSQLDGASEEARENARFEDAMPFDLLVGAVAKLLAPGGQFNVILPYDREESFIALCDQVNLHPSRITRVRGTTSSAVKRSLMEFRFFDGENDLSVVDDKSGDFRESAIKISELIIEKSRHNYTEDYIALVKDFYLKM</sequence>
<keyword evidence="3 6" id="KW-0808">Transferase</keyword>
<comment type="function">
    <text evidence="6">Specifically methylates the adenine in position 37 of tRNA(1)(Val) (anticodon cmo5UAC).</text>
</comment>
<keyword evidence="2 6" id="KW-0489">Methyltransferase</keyword>
<dbReference type="GO" id="GO:0005737">
    <property type="term" value="C:cytoplasm"/>
    <property type="evidence" value="ECO:0007669"/>
    <property type="project" value="UniProtKB-SubCell"/>
</dbReference>
<feature type="domain" description="Methyltransferase small" evidence="7">
    <location>
        <begin position="35"/>
        <end position="122"/>
    </location>
</feature>
<proteinExistence type="inferred from homology"/>
<dbReference type="PANTHER" id="PTHR47739">
    <property type="entry name" value="TRNA1(VAL) (ADENINE(37)-N6)-METHYLTRANSFERASE"/>
    <property type="match status" value="1"/>
</dbReference>
<dbReference type="GO" id="GO:0008033">
    <property type="term" value="P:tRNA processing"/>
    <property type="evidence" value="ECO:0007669"/>
    <property type="project" value="UniProtKB-UniRule"/>
</dbReference>
<dbReference type="CDD" id="cd02440">
    <property type="entry name" value="AdoMet_MTases"/>
    <property type="match status" value="1"/>
</dbReference>
<dbReference type="InterPro" id="IPR007848">
    <property type="entry name" value="Small_mtfrase_dom"/>
</dbReference>
<dbReference type="InterPro" id="IPR050210">
    <property type="entry name" value="tRNA_Adenine-N(6)_MTase"/>
</dbReference>
<comment type="similarity">
    <text evidence="6">Belongs to the methyltransferase superfamily. tRNA (adenine-N(6)-)-methyltransferase family.</text>
</comment>
<dbReference type="InterPro" id="IPR022882">
    <property type="entry name" value="tRNA_adenine-N6_MeTrfase"/>
</dbReference>
<dbReference type="InterPro" id="IPR029063">
    <property type="entry name" value="SAM-dependent_MTases_sf"/>
</dbReference>
<keyword evidence="9" id="KW-1185">Reference proteome</keyword>
<dbReference type="InterPro" id="IPR002052">
    <property type="entry name" value="DNA_methylase_N6_adenine_CS"/>
</dbReference>
<reference evidence="8 9" key="1">
    <citation type="submission" date="2018-10" db="EMBL/GenBank/DDBJ databases">
        <title>Dokdonia luteus sp. nov., isolated from sea water.</title>
        <authorList>
            <person name="Zhou L.Y."/>
            <person name="Du Z.J."/>
        </authorList>
    </citation>
    <scope>NUCLEOTIDE SEQUENCE [LARGE SCALE GENOMIC DNA]</scope>
    <source>
        <strain evidence="8 9">SH27</strain>
    </source>
</reference>
<comment type="caution">
    <text evidence="8">The sequence shown here is derived from an EMBL/GenBank/DDBJ whole genome shotgun (WGS) entry which is preliminary data.</text>
</comment>
<evidence type="ECO:0000313" key="9">
    <source>
        <dbReference type="Proteomes" id="UP000281985"/>
    </source>
</evidence>
<evidence type="ECO:0000256" key="3">
    <source>
        <dbReference type="ARBA" id="ARBA00022679"/>
    </source>
</evidence>
<comment type="subcellular location">
    <subcellularLocation>
        <location evidence="6">Cytoplasm</location>
    </subcellularLocation>
</comment>
<keyword evidence="5 6" id="KW-0819">tRNA processing</keyword>
<organism evidence="8 9">
    <name type="scientific">Dokdonia sinensis</name>
    <dbReference type="NCBI Taxonomy" id="2479847"/>
    <lineage>
        <taxon>Bacteria</taxon>
        <taxon>Pseudomonadati</taxon>
        <taxon>Bacteroidota</taxon>
        <taxon>Flavobacteriia</taxon>
        <taxon>Flavobacteriales</taxon>
        <taxon>Flavobacteriaceae</taxon>
        <taxon>Dokdonia</taxon>
    </lineage>
</organism>
<dbReference type="Gene3D" id="3.40.50.150">
    <property type="entry name" value="Vaccinia Virus protein VP39"/>
    <property type="match status" value="1"/>
</dbReference>
<dbReference type="SUPFAM" id="SSF53335">
    <property type="entry name" value="S-adenosyl-L-methionine-dependent methyltransferases"/>
    <property type="match status" value="1"/>
</dbReference>
<keyword evidence="1 6" id="KW-0963">Cytoplasm</keyword>
<dbReference type="OrthoDB" id="5383291at2"/>
<dbReference type="HAMAP" id="MF_01872">
    <property type="entry name" value="tRNA_methyltr_YfiC"/>
    <property type="match status" value="1"/>
</dbReference>
<keyword evidence="4 6" id="KW-0949">S-adenosyl-L-methionine</keyword>
<protein>
    <recommendedName>
        <fullName evidence="6">tRNA1(Val) (adenine(37)-N6)-methyltransferase</fullName>
        <ecNumber evidence="6">2.1.1.223</ecNumber>
    </recommendedName>
    <alternativeName>
        <fullName evidence="6">tRNA m6A37 methyltransferase</fullName>
    </alternativeName>
</protein>
<dbReference type="AlphaFoldDB" id="A0A3M0G171"/>
<dbReference type="EMBL" id="REFV01000008">
    <property type="protein sequence ID" value="RMB58505.1"/>
    <property type="molecule type" value="Genomic_DNA"/>
</dbReference>
<dbReference type="PANTHER" id="PTHR47739:SF1">
    <property type="entry name" value="TRNA1(VAL) (ADENINE(37)-N6)-METHYLTRANSFERASE"/>
    <property type="match status" value="1"/>
</dbReference>
<evidence type="ECO:0000256" key="5">
    <source>
        <dbReference type="ARBA" id="ARBA00022694"/>
    </source>
</evidence>
<comment type="catalytic activity">
    <reaction evidence="6">
        <text>adenosine(37) in tRNA1(Val) + S-adenosyl-L-methionine = N(6)-methyladenosine(37) in tRNA1(Val) + S-adenosyl-L-homocysteine + H(+)</text>
        <dbReference type="Rhea" id="RHEA:43160"/>
        <dbReference type="Rhea" id="RHEA-COMP:10369"/>
        <dbReference type="Rhea" id="RHEA-COMP:10370"/>
        <dbReference type="ChEBI" id="CHEBI:15378"/>
        <dbReference type="ChEBI" id="CHEBI:57856"/>
        <dbReference type="ChEBI" id="CHEBI:59789"/>
        <dbReference type="ChEBI" id="CHEBI:74411"/>
        <dbReference type="ChEBI" id="CHEBI:74449"/>
        <dbReference type="EC" id="2.1.1.223"/>
    </reaction>
</comment>
<evidence type="ECO:0000256" key="4">
    <source>
        <dbReference type="ARBA" id="ARBA00022691"/>
    </source>
</evidence>
<dbReference type="PROSITE" id="PS00092">
    <property type="entry name" value="N6_MTASE"/>
    <property type="match status" value="1"/>
</dbReference>
<evidence type="ECO:0000259" key="7">
    <source>
        <dbReference type="Pfam" id="PF05175"/>
    </source>
</evidence>
<dbReference type="Proteomes" id="UP000281985">
    <property type="component" value="Unassembled WGS sequence"/>
</dbReference>